<dbReference type="InterPro" id="IPR001509">
    <property type="entry name" value="Epimerase_deHydtase"/>
</dbReference>
<protein>
    <submittedName>
        <fullName evidence="4">NAD-dependent epimerase/dehydratase family protein</fullName>
    </submittedName>
</protein>
<dbReference type="Pfam" id="PF01370">
    <property type="entry name" value="Epimerase"/>
    <property type="match status" value="1"/>
</dbReference>
<feature type="domain" description="NAD-dependent epimerase/dehydratase" evidence="3">
    <location>
        <begin position="4"/>
        <end position="224"/>
    </location>
</feature>
<evidence type="ECO:0000259" key="3">
    <source>
        <dbReference type="Pfam" id="PF01370"/>
    </source>
</evidence>
<sequence length="329" mass="36392">MDSALVVGGTRFIGRHLVSDLVENGYDVTIFNRGNHENPFKEDDSVRRIEGDRKDDGALRRAKAAAEPDAVFDCVAYQPRDVVSATEIFADADAYIYVSSGAAYGAEEIPKREGVTELCPCSDDQLTDDSSESYGPRKAEGDRVVFDAATRGVNAMSVRPTIVYGPYDYTERLDYWLNRVENYDRVVVPGDGTNIWHRAYVEDVASAMRVVAEEGEAGEAYNVGDRRVLTLEETVRTIADAMGIDVEVVHAGERELAAAELSPDDFILYRDYPHVLDTNKLAALGWDSTPVEEAMARTVEEHRESDRDGSEHDPGRDAEESVLSILDTL</sequence>
<comment type="similarity">
    <text evidence="1">Belongs to the NAD(P)-dependent epimerase/dehydratase family.</text>
</comment>
<organism evidence="4 5">
    <name type="scientific">Halopelagius fulvigenes</name>
    <dbReference type="NCBI Taxonomy" id="1198324"/>
    <lineage>
        <taxon>Archaea</taxon>
        <taxon>Methanobacteriati</taxon>
        <taxon>Methanobacteriota</taxon>
        <taxon>Stenosarchaea group</taxon>
        <taxon>Halobacteria</taxon>
        <taxon>Halobacteriales</taxon>
        <taxon>Haloferacaceae</taxon>
    </lineage>
</organism>
<evidence type="ECO:0000313" key="5">
    <source>
        <dbReference type="Proteomes" id="UP001596408"/>
    </source>
</evidence>
<evidence type="ECO:0000313" key="4">
    <source>
        <dbReference type="EMBL" id="MFC6826256.1"/>
    </source>
</evidence>
<dbReference type="Proteomes" id="UP001596408">
    <property type="component" value="Unassembled WGS sequence"/>
</dbReference>
<evidence type="ECO:0000256" key="2">
    <source>
        <dbReference type="SAM" id="MobiDB-lite"/>
    </source>
</evidence>
<keyword evidence="5" id="KW-1185">Reference proteome</keyword>
<dbReference type="AlphaFoldDB" id="A0ABD5U0C2"/>
<dbReference type="RefSeq" id="WP_379697579.1">
    <property type="nucleotide sequence ID" value="NZ_JBHSXH010000015.1"/>
</dbReference>
<feature type="region of interest" description="Disordered" evidence="2">
    <location>
        <begin position="299"/>
        <end position="329"/>
    </location>
</feature>
<evidence type="ECO:0000256" key="1">
    <source>
        <dbReference type="ARBA" id="ARBA00007637"/>
    </source>
</evidence>
<reference evidence="4 5" key="1">
    <citation type="journal article" date="2019" name="Int. J. Syst. Evol. Microbiol.">
        <title>The Global Catalogue of Microorganisms (GCM) 10K type strain sequencing project: providing services to taxonomists for standard genome sequencing and annotation.</title>
        <authorList>
            <consortium name="The Broad Institute Genomics Platform"/>
            <consortium name="The Broad Institute Genome Sequencing Center for Infectious Disease"/>
            <person name="Wu L."/>
            <person name="Ma J."/>
        </authorList>
    </citation>
    <scope>NUCLEOTIDE SEQUENCE [LARGE SCALE GENOMIC DNA]</scope>
    <source>
        <strain evidence="4 5">YIM 94188</strain>
    </source>
</reference>
<dbReference type="PANTHER" id="PTHR43000">
    <property type="entry name" value="DTDP-D-GLUCOSE 4,6-DEHYDRATASE-RELATED"/>
    <property type="match status" value="1"/>
</dbReference>
<comment type="caution">
    <text evidence="4">The sequence shown here is derived from an EMBL/GenBank/DDBJ whole genome shotgun (WGS) entry which is preliminary data.</text>
</comment>
<gene>
    <name evidence="4" type="ORF">ACFQEV_14835</name>
</gene>
<dbReference type="InterPro" id="IPR036291">
    <property type="entry name" value="NAD(P)-bd_dom_sf"/>
</dbReference>
<feature type="compositionally biased region" description="Basic and acidic residues" evidence="2">
    <location>
        <begin position="299"/>
        <end position="319"/>
    </location>
</feature>
<dbReference type="SUPFAM" id="SSF51735">
    <property type="entry name" value="NAD(P)-binding Rossmann-fold domains"/>
    <property type="match status" value="1"/>
</dbReference>
<proteinExistence type="inferred from homology"/>
<accession>A0ABD5U0C2</accession>
<name>A0ABD5U0C2_9EURY</name>
<dbReference type="EMBL" id="JBHSXH010000015">
    <property type="protein sequence ID" value="MFC6826256.1"/>
    <property type="molecule type" value="Genomic_DNA"/>
</dbReference>
<dbReference type="Gene3D" id="3.40.50.720">
    <property type="entry name" value="NAD(P)-binding Rossmann-like Domain"/>
    <property type="match status" value="1"/>
</dbReference>